<dbReference type="AlphaFoldDB" id="A0A951UVC5"/>
<dbReference type="Pfam" id="PF08241">
    <property type="entry name" value="Methyltransf_11"/>
    <property type="match status" value="1"/>
</dbReference>
<sequence>MLNQILTKLADDSKSESLSTKLRKRRFAFFNSLLKTLPKPLKILDVGGRENIWLKEGFCNKEVAKNVEITIINFENETNKIAHSNISNIKALIGNATNMEHFADNAFDIVFSNSVIEHVGDYEAQRQMAMEVQRVGKRYFIQTPNRYFPIEPHFLFPFFQFLPLWAKMFLITHFNLGWRPKTTDKAAAKELVTSVKLLTKKELVELFPKAAIFEEKFLGLTKSLIAYDGWEKDSVTQEK</sequence>
<protein>
    <submittedName>
        <fullName evidence="2">Methyltransferase domain-containing protein</fullName>
    </submittedName>
</protein>
<reference evidence="2" key="2">
    <citation type="journal article" date="2022" name="Microbiol. Resour. Announc.">
        <title>Metagenome Sequencing to Explore Phylogenomics of Terrestrial Cyanobacteria.</title>
        <authorList>
            <person name="Ward R.D."/>
            <person name="Stajich J.E."/>
            <person name="Johansen J.R."/>
            <person name="Huntemann M."/>
            <person name="Clum A."/>
            <person name="Foster B."/>
            <person name="Foster B."/>
            <person name="Roux S."/>
            <person name="Palaniappan K."/>
            <person name="Varghese N."/>
            <person name="Mukherjee S."/>
            <person name="Reddy T.B.K."/>
            <person name="Daum C."/>
            <person name="Copeland A."/>
            <person name="Chen I.A."/>
            <person name="Ivanova N.N."/>
            <person name="Kyrpides N.C."/>
            <person name="Shapiro N."/>
            <person name="Eloe-Fadrosh E.A."/>
            <person name="Pietrasiak N."/>
        </authorList>
    </citation>
    <scope>NUCLEOTIDE SEQUENCE</scope>
    <source>
        <strain evidence="2">GSE-NOS-MK-12-04C</strain>
    </source>
</reference>
<evidence type="ECO:0000313" key="2">
    <source>
        <dbReference type="EMBL" id="MBW4670889.1"/>
    </source>
</evidence>
<dbReference type="Gene3D" id="3.40.50.150">
    <property type="entry name" value="Vaccinia Virus protein VP39"/>
    <property type="match status" value="1"/>
</dbReference>
<keyword evidence="2" id="KW-0489">Methyltransferase</keyword>
<dbReference type="EMBL" id="JAHHGZ010000036">
    <property type="protein sequence ID" value="MBW4670889.1"/>
    <property type="molecule type" value="Genomic_DNA"/>
</dbReference>
<dbReference type="Proteomes" id="UP000729701">
    <property type="component" value="Unassembled WGS sequence"/>
</dbReference>
<dbReference type="SUPFAM" id="SSF53335">
    <property type="entry name" value="S-adenosyl-L-methionine-dependent methyltransferases"/>
    <property type="match status" value="1"/>
</dbReference>
<dbReference type="GO" id="GO:0032259">
    <property type="term" value="P:methylation"/>
    <property type="evidence" value="ECO:0007669"/>
    <property type="project" value="UniProtKB-KW"/>
</dbReference>
<reference evidence="2" key="1">
    <citation type="submission" date="2021-05" db="EMBL/GenBank/DDBJ databases">
        <authorList>
            <person name="Pietrasiak N."/>
            <person name="Ward R."/>
            <person name="Stajich J.E."/>
            <person name="Kurbessoian T."/>
        </authorList>
    </citation>
    <scope>NUCLEOTIDE SEQUENCE</scope>
    <source>
        <strain evidence="2">GSE-NOS-MK-12-04C</strain>
    </source>
</reference>
<gene>
    <name evidence="2" type="ORF">KME60_26565</name>
</gene>
<dbReference type="InterPro" id="IPR013216">
    <property type="entry name" value="Methyltransf_11"/>
</dbReference>
<dbReference type="GO" id="GO:0008757">
    <property type="term" value="F:S-adenosylmethionine-dependent methyltransferase activity"/>
    <property type="evidence" value="ECO:0007669"/>
    <property type="project" value="InterPro"/>
</dbReference>
<accession>A0A951UVC5</accession>
<feature type="domain" description="Methyltransferase type 11" evidence="1">
    <location>
        <begin position="67"/>
        <end position="137"/>
    </location>
</feature>
<evidence type="ECO:0000313" key="3">
    <source>
        <dbReference type="Proteomes" id="UP000729701"/>
    </source>
</evidence>
<keyword evidence="2" id="KW-0808">Transferase</keyword>
<dbReference type="CDD" id="cd02440">
    <property type="entry name" value="AdoMet_MTases"/>
    <property type="match status" value="1"/>
</dbReference>
<evidence type="ECO:0000259" key="1">
    <source>
        <dbReference type="Pfam" id="PF08241"/>
    </source>
</evidence>
<comment type="caution">
    <text evidence="2">The sequence shown here is derived from an EMBL/GenBank/DDBJ whole genome shotgun (WGS) entry which is preliminary data.</text>
</comment>
<dbReference type="InterPro" id="IPR029063">
    <property type="entry name" value="SAM-dependent_MTases_sf"/>
</dbReference>
<proteinExistence type="predicted"/>
<name>A0A951UVC5_9CYAN</name>
<organism evidence="2 3">
    <name type="scientific">Cyanomargarita calcarea GSE-NOS-MK-12-04C</name>
    <dbReference type="NCBI Taxonomy" id="2839659"/>
    <lineage>
        <taxon>Bacteria</taxon>
        <taxon>Bacillati</taxon>
        <taxon>Cyanobacteriota</taxon>
        <taxon>Cyanophyceae</taxon>
        <taxon>Nostocales</taxon>
        <taxon>Cyanomargaritaceae</taxon>
        <taxon>Cyanomargarita</taxon>
    </lineage>
</organism>